<dbReference type="PANTHER" id="PTHR34934:SF1">
    <property type="entry name" value="FLAVIN-DEPENDENT THYMIDYLATE SYNTHASE"/>
    <property type="match status" value="1"/>
</dbReference>
<sequence>MKNLAPYSAGYSDVDVSIVDYDKNIARHAWNCYRMTWRELQDVEYDVNDKRVREAIRNIIAFKALPMPREQALMTFRIENVSRVCLAQITRQRKAAFNVESQMPQPVGHNVIIPLNIWQDENLRKEAIELCEASQNFYNKLVDMGIPYQDARYMLIHGQTTSFVYVVDINTFCGSFGMRCENNLSDEINLVYRLCLYRMLEQLEEDYESGDIDELTYLFYKDILAGCDCQGAKQRKGMNTDKVFGNSFMRFNDANEEVTAATVNCTCDFKKSAWYAELMRMYDNEEFELLFPGEKEMIERWKAGIFNET</sequence>
<dbReference type="GO" id="GO:0050797">
    <property type="term" value="F:thymidylate synthase (FAD) activity"/>
    <property type="evidence" value="ECO:0007669"/>
    <property type="project" value="InterPro"/>
</dbReference>
<protein>
    <submittedName>
        <fullName evidence="1">Thymidylate synthase complementing protein</fullName>
    </submittedName>
</protein>
<dbReference type="InterPro" id="IPR036098">
    <property type="entry name" value="Thymidylate_synthase_ThyX_sf"/>
</dbReference>
<proteinExistence type="predicted"/>
<organism evidence="1">
    <name type="scientific">Phage sp. ctqZP6</name>
    <dbReference type="NCBI Taxonomy" id="2828010"/>
    <lineage>
        <taxon>Viruses</taxon>
    </lineage>
</organism>
<dbReference type="GO" id="GO:0070402">
    <property type="term" value="F:NADPH binding"/>
    <property type="evidence" value="ECO:0007669"/>
    <property type="project" value="TreeGrafter"/>
</dbReference>
<dbReference type="SUPFAM" id="SSF69796">
    <property type="entry name" value="Thymidylate synthase-complementing protein Thy1"/>
    <property type="match status" value="1"/>
</dbReference>
<dbReference type="CDD" id="cd20175">
    <property type="entry name" value="ThyX"/>
    <property type="match status" value="1"/>
</dbReference>
<name>A0A8S5SHX2_9VIRU</name>
<evidence type="ECO:0000313" key="1">
    <source>
        <dbReference type="EMBL" id="DAF50558.1"/>
    </source>
</evidence>
<accession>A0A8S5SHX2</accession>
<reference evidence="1" key="1">
    <citation type="journal article" date="2021" name="Proc. Natl. Acad. Sci. U.S.A.">
        <title>A Catalog of Tens of Thousands of Viruses from Human Metagenomes Reveals Hidden Associations with Chronic Diseases.</title>
        <authorList>
            <person name="Tisza M.J."/>
            <person name="Buck C.B."/>
        </authorList>
    </citation>
    <scope>NUCLEOTIDE SEQUENCE</scope>
    <source>
        <strain evidence="1">CtqZP6</strain>
    </source>
</reference>
<dbReference type="Gene3D" id="3.30.1360.170">
    <property type="match status" value="1"/>
</dbReference>
<dbReference type="GO" id="GO:0006231">
    <property type="term" value="P:dTMP biosynthetic process"/>
    <property type="evidence" value="ECO:0007669"/>
    <property type="project" value="InterPro"/>
</dbReference>
<dbReference type="GO" id="GO:0004799">
    <property type="term" value="F:thymidylate synthase activity"/>
    <property type="evidence" value="ECO:0007669"/>
    <property type="project" value="TreeGrafter"/>
</dbReference>
<dbReference type="PROSITE" id="PS51331">
    <property type="entry name" value="THYX"/>
    <property type="match status" value="1"/>
</dbReference>
<dbReference type="PANTHER" id="PTHR34934">
    <property type="entry name" value="FLAVIN-DEPENDENT THYMIDYLATE SYNTHASE"/>
    <property type="match status" value="1"/>
</dbReference>
<dbReference type="GO" id="GO:0050660">
    <property type="term" value="F:flavin adenine dinucleotide binding"/>
    <property type="evidence" value="ECO:0007669"/>
    <property type="project" value="InterPro"/>
</dbReference>
<dbReference type="InterPro" id="IPR003669">
    <property type="entry name" value="Thymidylate_synthase_ThyX"/>
</dbReference>
<dbReference type="Pfam" id="PF02511">
    <property type="entry name" value="Thy1"/>
    <property type="match status" value="1"/>
</dbReference>
<dbReference type="EMBL" id="BK032598">
    <property type="protein sequence ID" value="DAF50558.1"/>
    <property type="molecule type" value="Genomic_DNA"/>
</dbReference>